<dbReference type="Proteomes" id="UP001519460">
    <property type="component" value="Unassembled WGS sequence"/>
</dbReference>
<evidence type="ECO:0000313" key="2">
    <source>
        <dbReference type="Proteomes" id="UP001519460"/>
    </source>
</evidence>
<sequence>FHPDSGQPGTLSNVLLNCKGQVAAFFGHFGLVSTSMFCRDSVYKADLAAVISIREIAHGRYETPQVTIRDLDVQIAILSEKLSCGVTEALTN</sequence>
<feature type="non-terminal residue" evidence="1">
    <location>
        <position position="1"/>
    </location>
</feature>
<proteinExistence type="predicted"/>
<comment type="caution">
    <text evidence="1">The sequence shown here is derived from an EMBL/GenBank/DDBJ whole genome shotgun (WGS) entry which is preliminary data.</text>
</comment>
<organism evidence="1 2">
    <name type="scientific">Batillaria attramentaria</name>
    <dbReference type="NCBI Taxonomy" id="370345"/>
    <lineage>
        <taxon>Eukaryota</taxon>
        <taxon>Metazoa</taxon>
        <taxon>Spiralia</taxon>
        <taxon>Lophotrochozoa</taxon>
        <taxon>Mollusca</taxon>
        <taxon>Gastropoda</taxon>
        <taxon>Caenogastropoda</taxon>
        <taxon>Sorbeoconcha</taxon>
        <taxon>Cerithioidea</taxon>
        <taxon>Batillariidae</taxon>
        <taxon>Batillaria</taxon>
    </lineage>
</organism>
<reference evidence="1 2" key="1">
    <citation type="journal article" date="2023" name="Sci. Data">
        <title>Genome assembly of the Korean intertidal mud-creeper Batillaria attramentaria.</title>
        <authorList>
            <person name="Patra A.K."/>
            <person name="Ho P.T."/>
            <person name="Jun S."/>
            <person name="Lee S.J."/>
            <person name="Kim Y."/>
            <person name="Won Y.J."/>
        </authorList>
    </citation>
    <scope>NUCLEOTIDE SEQUENCE [LARGE SCALE GENOMIC DNA]</scope>
    <source>
        <strain evidence="1">Wonlab-2016</strain>
    </source>
</reference>
<name>A0ABD0LTW9_9CAEN</name>
<dbReference type="AlphaFoldDB" id="A0ABD0LTW9"/>
<evidence type="ECO:0000313" key="1">
    <source>
        <dbReference type="EMBL" id="KAK7502732.1"/>
    </source>
</evidence>
<keyword evidence="2" id="KW-1185">Reference proteome</keyword>
<gene>
    <name evidence="1" type="ORF">BaRGS_00005982</name>
</gene>
<accession>A0ABD0LTW9</accession>
<protein>
    <submittedName>
        <fullName evidence="1">Uncharacterized protein</fullName>
    </submittedName>
</protein>
<dbReference type="EMBL" id="JACVVK020000024">
    <property type="protein sequence ID" value="KAK7502732.1"/>
    <property type="molecule type" value="Genomic_DNA"/>
</dbReference>